<keyword evidence="3" id="KW-1185">Reference proteome</keyword>
<gene>
    <name evidence="2" type="ORF">GCM10007853_20370</name>
</gene>
<dbReference type="Pfam" id="PF06282">
    <property type="entry name" value="DUF1036"/>
    <property type="match status" value="2"/>
</dbReference>
<dbReference type="RefSeq" id="WP_284390316.1">
    <property type="nucleotide sequence ID" value="NZ_BSNK01000002.1"/>
</dbReference>
<evidence type="ECO:0008006" key="4">
    <source>
        <dbReference type="Google" id="ProtNLM"/>
    </source>
</evidence>
<sequence length="366" mass="39876">MPNGSPPARILTQAFLTVATCLLALPAFAQNADDRPASQIIPPDPTLVGQTREWQICNETSYVLRTASAFLRGARMAAKGWDEVLPGSCLIVTTPITGPRFLFAESIDLHQGGVREWKGTTPLCVDDEADFVSDATEDCRLANRTFRNYFAVRPGEPVTKLVEPSDYGRDKAVVAAQQRLLRDAGYDISRIDGLTGRRTSRLLRTFRSDNGLSTTLTGEPLMRALIEAAQKVGDTVGLEVCNQSSATVWAAVATRDDGQWRSRGWWRALAGECTRPLDMSLTGTEAHVFAIQEAEDGSDLRLRTVAAAPAQFCIAESKFDALGNDMCLEQGYTVAPFRPVPTEEPGARMRLTDADFAAPLPGGLRR</sequence>
<dbReference type="SUPFAM" id="SSF47090">
    <property type="entry name" value="PGBD-like"/>
    <property type="match status" value="1"/>
</dbReference>
<evidence type="ECO:0000256" key="1">
    <source>
        <dbReference type="SAM" id="SignalP"/>
    </source>
</evidence>
<dbReference type="InterPro" id="IPR036365">
    <property type="entry name" value="PGBD-like_sf"/>
</dbReference>
<proteinExistence type="predicted"/>
<dbReference type="EMBL" id="BSNK01000002">
    <property type="protein sequence ID" value="GLQ24163.1"/>
    <property type="molecule type" value="Genomic_DNA"/>
</dbReference>
<dbReference type="InterPro" id="IPR009380">
    <property type="entry name" value="DUF1036"/>
</dbReference>
<feature type="chain" id="PRO_5045481136" description="DUF1036 domain-containing protein" evidence="1">
    <location>
        <begin position="30"/>
        <end position="366"/>
    </location>
</feature>
<protein>
    <recommendedName>
        <fullName evidence="4">DUF1036 domain-containing protein</fullName>
    </recommendedName>
</protein>
<accession>A0ABQ5V9P0</accession>
<dbReference type="Proteomes" id="UP001161391">
    <property type="component" value="Unassembled WGS sequence"/>
</dbReference>
<name>A0ABQ5V9P0_9PROT</name>
<dbReference type="Gene3D" id="1.10.101.10">
    <property type="entry name" value="PGBD-like superfamily/PGBD"/>
    <property type="match status" value="1"/>
</dbReference>
<reference evidence="2" key="2">
    <citation type="submission" date="2023-01" db="EMBL/GenBank/DDBJ databases">
        <title>Draft genome sequence of Algimonas ampicilliniresistens strain NBRC 108219.</title>
        <authorList>
            <person name="Sun Q."/>
            <person name="Mori K."/>
        </authorList>
    </citation>
    <scope>NUCLEOTIDE SEQUENCE</scope>
    <source>
        <strain evidence="2">NBRC 108219</strain>
    </source>
</reference>
<reference evidence="2" key="1">
    <citation type="journal article" date="2014" name="Int. J. Syst. Evol. Microbiol.">
        <title>Complete genome of a new Firmicutes species belonging to the dominant human colonic microbiota ('Ruminococcus bicirculans') reveals two chromosomes and a selective capacity to utilize plant glucans.</title>
        <authorList>
            <consortium name="NISC Comparative Sequencing Program"/>
            <person name="Wegmann U."/>
            <person name="Louis P."/>
            <person name="Goesmann A."/>
            <person name="Henrissat B."/>
            <person name="Duncan S.H."/>
            <person name="Flint H.J."/>
        </authorList>
    </citation>
    <scope>NUCLEOTIDE SEQUENCE</scope>
    <source>
        <strain evidence="2">NBRC 108219</strain>
    </source>
</reference>
<evidence type="ECO:0000313" key="3">
    <source>
        <dbReference type="Proteomes" id="UP001161391"/>
    </source>
</evidence>
<dbReference type="InterPro" id="IPR036366">
    <property type="entry name" value="PGBDSf"/>
</dbReference>
<keyword evidence="1" id="KW-0732">Signal</keyword>
<feature type="signal peptide" evidence="1">
    <location>
        <begin position="1"/>
        <end position="29"/>
    </location>
</feature>
<comment type="caution">
    <text evidence="2">The sequence shown here is derived from an EMBL/GenBank/DDBJ whole genome shotgun (WGS) entry which is preliminary data.</text>
</comment>
<evidence type="ECO:0000313" key="2">
    <source>
        <dbReference type="EMBL" id="GLQ24163.1"/>
    </source>
</evidence>
<organism evidence="2 3">
    <name type="scientific">Algimonas ampicilliniresistens</name>
    <dbReference type="NCBI Taxonomy" id="1298735"/>
    <lineage>
        <taxon>Bacteria</taxon>
        <taxon>Pseudomonadati</taxon>
        <taxon>Pseudomonadota</taxon>
        <taxon>Alphaproteobacteria</taxon>
        <taxon>Maricaulales</taxon>
        <taxon>Robiginitomaculaceae</taxon>
        <taxon>Algimonas</taxon>
    </lineage>
</organism>